<feature type="active site" description="Phosphoserine intermediate" evidence="6">
    <location>
        <position position="100"/>
    </location>
</feature>
<evidence type="ECO:0000259" key="9">
    <source>
        <dbReference type="Pfam" id="PF00408"/>
    </source>
</evidence>
<comment type="function">
    <text evidence="6 8">Catalyzes the conversion of glucosamine-6-phosphate to glucosamine-1-phosphate.</text>
</comment>
<comment type="similarity">
    <text evidence="1 6 7">Belongs to the phosphohexose mutase family.</text>
</comment>
<dbReference type="HAMAP" id="MF_01554_B">
    <property type="entry name" value="GlmM_B"/>
    <property type="match status" value="1"/>
</dbReference>
<gene>
    <name evidence="6 13" type="primary">glmM</name>
    <name evidence="13" type="ORF">ACFFJ8_09900</name>
</gene>
<dbReference type="Gene3D" id="3.40.120.10">
    <property type="entry name" value="Alpha-D-Glucose-1,6-Bisphosphate, subunit A, domain 3"/>
    <property type="match status" value="3"/>
</dbReference>
<dbReference type="PANTHER" id="PTHR42946:SF1">
    <property type="entry name" value="PHOSPHOGLUCOMUTASE (ALPHA-D-GLUCOSE-1,6-BISPHOSPHATE-DEPENDENT)"/>
    <property type="match status" value="1"/>
</dbReference>
<dbReference type="InterPro" id="IPR005846">
    <property type="entry name" value="A-D-PHexomutase_a/b/a-III"/>
</dbReference>
<dbReference type="NCBIfam" id="NF008139">
    <property type="entry name" value="PRK10887.1"/>
    <property type="match status" value="1"/>
</dbReference>
<feature type="binding site" evidence="6">
    <location>
        <position position="244"/>
    </location>
    <ligand>
        <name>Mg(2+)</name>
        <dbReference type="ChEBI" id="CHEBI:18420"/>
    </ligand>
</feature>
<proteinExistence type="inferred from homology"/>
<dbReference type="Proteomes" id="UP001589818">
    <property type="component" value="Unassembled WGS sequence"/>
</dbReference>
<keyword evidence="14" id="KW-1185">Reference proteome</keyword>
<evidence type="ECO:0000256" key="8">
    <source>
        <dbReference type="RuleBase" id="RU004327"/>
    </source>
</evidence>
<dbReference type="PRINTS" id="PR00509">
    <property type="entry name" value="PGMPMM"/>
</dbReference>
<evidence type="ECO:0000313" key="14">
    <source>
        <dbReference type="Proteomes" id="UP001589818"/>
    </source>
</evidence>
<sequence>MGKYFGTDGVRGVANRELTPELAYRIGRCGGYVLAGKVDKPKVIIGLDTRISGPMLEAALTAGLLSIGASVIRLGVVSTPAVAYLTRTMGADAGVMISASHNPVEDNGIKFFGGDGFKLSDETELEIERLMDAEKDELPRPEGGQIGSVTFDEQAGRKYIDFLKTTVTHSFSGLKIVLDCANGAAYSLAPSVFRELGAEVITVGAEPNGLNINDGVGSTHPQFVREEVLKHGADLGLSFDGDADRLIAIDETGEEVDGDFILCICGDAMKRAGKLNNDTVVTTVMSNIGFFKAAQRLELQTAQTAVGDRYVMEEMRRGGFNLGGEQSGHVIFLDYNTTGDGILTAMQLVNTLVSSGSKLSELKKLMRQFPQVLVNVRVADKSMYKDNAAIAAAIAEVEQELGDNGRVLVRASGTESLIRVMAEGPEKDQVEAYVARIAATVRAELGGA</sequence>
<comment type="PTM">
    <text evidence="6">Activated by phosphorylation.</text>
</comment>
<feature type="binding site" description="via phosphate group" evidence="6">
    <location>
        <position position="100"/>
    </location>
    <ligand>
        <name>Mg(2+)</name>
        <dbReference type="ChEBI" id="CHEBI:18420"/>
    </ligand>
</feature>
<evidence type="ECO:0000313" key="13">
    <source>
        <dbReference type="EMBL" id="MFC0391689.1"/>
    </source>
</evidence>
<dbReference type="InterPro" id="IPR016066">
    <property type="entry name" value="A-D-PHexomutase_CS"/>
</dbReference>
<dbReference type="CDD" id="cd05802">
    <property type="entry name" value="GlmM"/>
    <property type="match status" value="1"/>
</dbReference>
<evidence type="ECO:0000256" key="6">
    <source>
        <dbReference type="HAMAP-Rule" id="MF_01554"/>
    </source>
</evidence>
<dbReference type="RefSeq" id="WP_204819671.1">
    <property type="nucleotide sequence ID" value="NZ_JANHOF010000006.1"/>
</dbReference>
<feature type="domain" description="Alpha-D-phosphohexomutase alpha/beta/alpha" evidence="10">
    <location>
        <begin position="3"/>
        <end position="135"/>
    </location>
</feature>
<comment type="caution">
    <text evidence="13">The sequence shown here is derived from an EMBL/GenBank/DDBJ whole genome shotgun (WGS) entry which is preliminary data.</text>
</comment>
<evidence type="ECO:0000256" key="1">
    <source>
        <dbReference type="ARBA" id="ARBA00010231"/>
    </source>
</evidence>
<dbReference type="InterPro" id="IPR036900">
    <property type="entry name" value="A-D-PHexomutase_C_sf"/>
</dbReference>
<evidence type="ECO:0000256" key="7">
    <source>
        <dbReference type="RuleBase" id="RU004326"/>
    </source>
</evidence>
<dbReference type="InterPro" id="IPR005844">
    <property type="entry name" value="A-D-PHexomutase_a/b/a-I"/>
</dbReference>
<keyword evidence="2 6" id="KW-0597">Phosphoprotein</keyword>
<evidence type="ECO:0000256" key="4">
    <source>
        <dbReference type="ARBA" id="ARBA00022842"/>
    </source>
</evidence>
<organism evidence="13 14">
    <name type="scientific">Paenibacillus mendelii</name>
    <dbReference type="NCBI Taxonomy" id="206163"/>
    <lineage>
        <taxon>Bacteria</taxon>
        <taxon>Bacillati</taxon>
        <taxon>Bacillota</taxon>
        <taxon>Bacilli</taxon>
        <taxon>Bacillales</taxon>
        <taxon>Paenibacillaceae</taxon>
        <taxon>Paenibacillus</taxon>
    </lineage>
</organism>
<dbReference type="SUPFAM" id="SSF53738">
    <property type="entry name" value="Phosphoglucomutase, first 3 domains"/>
    <property type="match status" value="3"/>
</dbReference>
<evidence type="ECO:0000256" key="5">
    <source>
        <dbReference type="ARBA" id="ARBA00023235"/>
    </source>
</evidence>
<dbReference type="EMBL" id="JBHLVF010000011">
    <property type="protein sequence ID" value="MFC0391689.1"/>
    <property type="molecule type" value="Genomic_DNA"/>
</dbReference>
<protein>
    <recommendedName>
        <fullName evidence="6 8">Phosphoglucosamine mutase</fullName>
        <ecNumber evidence="6 8">5.4.2.10</ecNumber>
    </recommendedName>
</protein>
<dbReference type="InterPro" id="IPR005843">
    <property type="entry name" value="A-D-PHexomutase_C"/>
</dbReference>
<dbReference type="EC" id="5.4.2.10" evidence="6 8"/>
<dbReference type="PROSITE" id="PS00710">
    <property type="entry name" value="PGM_PMM"/>
    <property type="match status" value="1"/>
</dbReference>
<evidence type="ECO:0000259" key="10">
    <source>
        <dbReference type="Pfam" id="PF02878"/>
    </source>
</evidence>
<evidence type="ECO:0000259" key="11">
    <source>
        <dbReference type="Pfam" id="PF02879"/>
    </source>
</evidence>
<feature type="modified residue" description="Phosphoserine" evidence="6">
    <location>
        <position position="100"/>
    </location>
</feature>
<accession>A0ABV6J727</accession>
<dbReference type="NCBIfam" id="TIGR01455">
    <property type="entry name" value="glmM"/>
    <property type="match status" value="1"/>
</dbReference>
<dbReference type="SUPFAM" id="SSF55957">
    <property type="entry name" value="Phosphoglucomutase, C-terminal domain"/>
    <property type="match status" value="1"/>
</dbReference>
<feature type="domain" description="Alpha-D-phosphohexomutase C-terminal" evidence="9">
    <location>
        <begin position="373"/>
        <end position="439"/>
    </location>
</feature>
<feature type="binding site" evidence="6">
    <location>
        <position position="240"/>
    </location>
    <ligand>
        <name>Mg(2+)</name>
        <dbReference type="ChEBI" id="CHEBI:18420"/>
    </ligand>
</feature>
<dbReference type="Pfam" id="PF02878">
    <property type="entry name" value="PGM_PMM_I"/>
    <property type="match status" value="1"/>
</dbReference>
<feature type="domain" description="Alpha-D-phosphohexomutase alpha/beta/alpha" evidence="11">
    <location>
        <begin position="158"/>
        <end position="253"/>
    </location>
</feature>
<dbReference type="InterPro" id="IPR050060">
    <property type="entry name" value="Phosphoglucosamine_mutase"/>
</dbReference>
<feature type="domain" description="Alpha-D-phosphohexomutase alpha/beta/alpha" evidence="12">
    <location>
        <begin position="257"/>
        <end position="368"/>
    </location>
</feature>
<dbReference type="Pfam" id="PF02879">
    <property type="entry name" value="PGM_PMM_II"/>
    <property type="match status" value="1"/>
</dbReference>
<comment type="catalytic activity">
    <reaction evidence="6 8">
        <text>alpha-D-glucosamine 1-phosphate = D-glucosamine 6-phosphate</text>
        <dbReference type="Rhea" id="RHEA:23424"/>
        <dbReference type="ChEBI" id="CHEBI:58516"/>
        <dbReference type="ChEBI" id="CHEBI:58725"/>
        <dbReference type="EC" id="5.4.2.10"/>
    </reaction>
</comment>
<dbReference type="Gene3D" id="3.30.310.50">
    <property type="entry name" value="Alpha-D-phosphohexomutase, C-terminal domain"/>
    <property type="match status" value="1"/>
</dbReference>
<evidence type="ECO:0000259" key="12">
    <source>
        <dbReference type="Pfam" id="PF02880"/>
    </source>
</evidence>
<dbReference type="GO" id="GO:0008966">
    <property type="term" value="F:phosphoglucosamine mutase activity"/>
    <property type="evidence" value="ECO:0007669"/>
    <property type="project" value="UniProtKB-EC"/>
</dbReference>
<keyword evidence="3 6" id="KW-0479">Metal-binding</keyword>
<dbReference type="InterPro" id="IPR016055">
    <property type="entry name" value="A-D-PHexomutase_a/b/a-I/II/III"/>
</dbReference>
<comment type="cofactor">
    <cofactor evidence="6">
        <name>Mg(2+)</name>
        <dbReference type="ChEBI" id="CHEBI:18420"/>
    </cofactor>
    <text evidence="6">Binds 1 Mg(2+) ion per subunit.</text>
</comment>
<name>A0ABV6J727_9BACL</name>
<evidence type="ECO:0000256" key="2">
    <source>
        <dbReference type="ARBA" id="ARBA00022553"/>
    </source>
</evidence>
<dbReference type="InterPro" id="IPR006352">
    <property type="entry name" value="GlmM_bact"/>
</dbReference>
<dbReference type="PANTHER" id="PTHR42946">
    <property type="entry name" value="PHOSPHOHEXOSE MUTASE"/>
    <property type="match status" value="1"/>
</dbReference>
<dbReference type="InterPro" id="IPR005845">
    <property type="entry name" value="A-D-PHexomutase_a/b/a-II"/>
</dbReference>
<keyword evidence="5 6" id="KW-0413">Isomerase</keyword>
<dbReference type="InterPro" id="IPR005841">
    <property type="entry name" value="Alpha-D-phosphohexomutase_SF"/>
</dbReference>
<feature type="binding site" evidence="6">
    <location>
        <position position="242"/>
    </location>
    <ligand>
        <name>Mg(2+)</name>
        <dbReference type="ChEBI" id="CHEBI:18420"/>
    </ligand>
</feature>
<dbReference type="Pfam" id="PF02880">
    <property type="entry name" value="PGM_PMM_III"/>
    <property type="match status" value="1"/>
</dbReference>
<reference evidence="13 14" key="1">
    <citation type="submission" date="2024-09" db="EMBL/GenBank/DDBJ databases">
        <authorList>
            <person name="Sun Q."/>
            <person name="Mori K."/>
        </authorList>
    </citation>
    <scope>NUCLEOTIDE SEQUENCE [LARGE SCALE GENOMIC DNA]</scope>
    <source>
        <strain evidence="13 14">CCM 4839</strain>
    </source>
</reference>
<dbReference type="Pfam" id="PF00408">
    <property type="entry name" value="PGM_PMM_IV"/>
    <property type="match status" value="1"/>
</dbReference>
<keyword evidence="4 6" id="KW-0460">Magnesium</keyword>
<evidence type="ECO:0000256" key="3">
    <source>
        <dbReference type="ARBA" id="ARBA00022723"/>
    </source>
</evidence>